<name>A0A4Y7X9F7_9GAMM</name>
<keyword evidence="2" id="KW-1185">Reference proteome</keyword>
<reference evidence="1 2" key="1">
    <citation type="submission" date="2019-03" db="EMBL/GenBank/DDBJ databases">
        <title>Alkanindiges illinoisensis: a potential pathogenic isolated from ascites of a gastric cancer patient with abdominal metastasis.</title>
        <authorList>
            <person name="Hu X."/>
            <person name="Yang B."/>
            <person name="Yan X."/>
            <person name="Lin L."/>
            <person name="Zhao H."/>
            <person name="Zhou F."/>
            <person name="Su B."/>
            <person name="Chen J."/>
            <person name="Rui Y."/>
            <person name="Wang Q."/>
            <person name="Zheng L."/>
        </authorList>
    </citation>
    <scope>NUCLEOTIDE SEQUENCE [LARGE SCALE GENOMIC DNA]</scope>
    <source>
        <strain evidence="1 2">NFYY 23406</strain>
    </source>
</reference>
<dbReference type="InterPro" id="IPR050582">
    <property type="entry name" value="HAD-like_SerB"/>
</dbReference>
<evidence type="ECO:0000313" key="2">
    <source>
        <dbReference type="Proteomes" id="UP000297834"/>
    </source>
</evidence>
<dbReference type="InterPro" id="IPR036412">
    <property type="entry name" value="HAD-like_sf"/>
</dbReference>
<dbReference type="GO" id="GO:0005737">
    <property type="term" value="C:cytoplasm"/>
    <property type="evidence" value="ECO:0007669"/>
    <property type="project" value="TreeGrafter"/>
</dbReference>
<sequence>MVNISFFDFDGTITQSDTFTPFIYRTVDPKRLKWGKLMLLPYIVGYKLGFISGSVIRSKIFKSGFQGANAALLRKAALEYSQNDLPQVIRPNAMQQIDWHLAQGDKVVVISASIDVYLKPWCKLHGLDLICNEIEENHGVLTGMYKHQDCSGIIKKNRILENYNLSDFEEVYVYGDTIEDREMLSLGTKRFYQWQEVANDFFA</sequence>
<evidence type="ECO:0000313" key="1">
    <source>
        <dbReference type="EMBL" id="TEU24163.1"/>
    </source>
</evidence>
<dbReference type="Gene3D" id="1.20.1440.100">
    <property type="entry name" value="SG protein - dephosphorylation function"/>
    <property type="match status" value="1"/>
</dbReference>
<dbReference type="GO" id="GO:0036424">
    <property type="term" value="F:L-phosphoserine phosphatase activity"/>
    <property type="evidence" value="ECO:0007669"/>
    <property type="project" value="TreeGrafter"/>
</dbReference>
<dbReference type="Gene3D" id="3.40.50.1000">
    <property type="entry name" value="HAD superfamily/HAD-like"/>
    <property type="match status" value="1"/>
</dbReference>
<dbReference type="AlphaFoldDB" id="A0A4Y7X9F7"/>
<dbReference type="EMBL" id="SNTY01000067">
    <property type="protein sequence ID" value="TEU24163.1"/>
    <property type="molecule type" value="Genomic_DNA"/>
</dbReference>
<dbReference type="InterPro" id="IPR023214">
    <property type="entry name" value="HAD_sf"/>
</dbReference>
<dbReference type="GO" id="GO:0006564">
    <property type="term" value="P:L-serine biosynthetic process"/>
    <property type="evidence" value="ECO:0007669"/>
    <property type="project" value="TreeGrafter"/>
</dbReference>
<dbReference type="Pfam" id="PF12710">
    <property type="entry name" value="HAD"/>
    <property type="match status" value="1"/>
</dbReference>
<gene>
    <name evidence="1" type="ORF">E2B99_12140</name>
</gene>
<dbReference type="SUPFAM" id="SSF56784">
    <property type="entry name" value="HAD-like"/>
    <property type="match status" value="1"/>
</dbReference>
<accession>A0A4Y7X9F7</accession>
<dbReference type="OrthoDB" id="9784466at2"/>
<proteinExistence type="predicted"/>
<dbReference type="GO" id="GO:0000287">
    <property type="term" value="F:magnesium ion binding"/>
    <property type="evidence" value="ECO:0007669"/>
    <property type="project" value="TreeGrafter"/>
</dbReference>
<dbReference type="RefSeq" id="WP_134245258.1">
    <property type="nucleotide sequence ID" value="NZ_SNTY01000067.1"/>
</dbReference>
<dbReference type="PANTHER" id="PTHR43344">
    <property type="entry name" value="PHOSPHOSERINE PHOSPHATASE"/>
    <property type="match status" value="1"/>
</dbReference>
<keyword evidence="1" id="KW-0378">Hydrolase</keyword>
<dbReference type="Proteomes" id="UP000297834">
    <property type="component" value="Unassembled WGS sequence"/>
</dbReference>
<organism evidence="1 2">
    <name type="scientific">Alkanindiges illinoisensis</name>
    <dbReference type="NCBI Taxonomy" id="197183"/>
    <lineage>
        <taxon>Bacteria</taxon>
        <taxon>Pseudomonadati</taxon>
        <taxon>Pseudomonadota</taxon>
        <taxon>Gammaproteobacteria</taxon>
        <taxon>Moraxellales</taxon>
        <taxon>Moraxellaceae</taxon>
        <taxon>Alkanindiges</taxon>
    </lineage>
</organism>
<protein>
    <submittedName>
        <fullName evidence="1">HAD-IB family hydrolase</fullName>
    </submittedName>
</protein>
<dbReference type="STRING" id="1120977.GCA_000619845_02224"/>
<comment type="caution">
    <text evidence="1">The sequence shown here is derived from an EMBL/GenBank/DDBJ whole genome shotgun (WGS) entry which is preliminary data.</text>
</comment>
<dbReference type="PANTHER" id="PTHR43344:SF14">
    <property type="entry name" value="HAD-IB FAMILY HYDROLASE"/>
    <property type="match status" value="1"/>
</dbReference>
<dbReference type="NCBIfam" id="TIGR01488">
    <property type="entry name" value="HAD-SF-IB"/>
    <property type="match status" value="1"/>
</dbReference>